<feature type="coiled-coil region" evidence="4">
    <location>
        <begin position="109"/>
        <end position="211"/>
    </location>
</feature>
<evidence type="ECO:0000256" key="2">
    <source>
        <dbReference type="ARBA" id="ARBA00022741"/>
    </source>
</evidence>
<sequence>MAKIKSTFENKLLNQKIENIRQKIENNTSYPDVLNEKYTEKREKSLQVLKDKHHAYLLELVSKTLSKKEYLETFSKKEMDQLDQWFYWKKRAINQTLKRKTKKQPDQMKRHEEKHLEQLNHLNEAYNEKKEKIVTKYEIEGYSPEEIEENKKFFNAEEQRLNLEYQAYEQKLIQEDNEKLINQQEKVNQANELLNKKLIRAIEKKKDLQKDLPLLEMNDDVILKLEGLTMKFGGLTAVNQLSFDVKKGEIFGLIGPNGAGKTTVFNCITQFYKQTGGRMLYRDKTNDVVDLSQYHVHDVIKHGIVRTFQNVELIWELSILDNLLVASHRQYQTGFFGHLIHSPKFKREDEILKAKAIKILTDLELIAYKDFYPIGLPYGVLKLIELARTLMSNPNLIILDEPAAGLNDLESKKLVKTIRKIQKEYDCTIFLVEHDMGLVMELCDTICAISFGKKLAIGTPKEIKTNKVVQEAYLGGE</sequence>
<evidence type="ECO:0000313" key="6">
    <source>
        <dbReference type="EMBL" id="MDI6452005.1"/>
    </source>
</evidence>
<dbReference type="PROSITE" id="PS50893">
    <property type="entry name" value="ABC_TRANSPORTER_2"/>
    <property type="match status" value="1"/>
</dbReference>
<dbReference type="SMART" id="SM00382">
    <property type="entry name" value="AAA"/>
    <property type="match status" value="1"/>
</dbReference>
<dbReference type="GO" id="GO:0005524">
    <property type="term" value="F:ATP binding"/>
    <property type="evidence" value="ECO:0007669"/>
    <property type="project" value="UniProtKB-KW"/>
</dbReference>
<dbReference type="CDD" id="cd03219">
    <property type="entry name" value="ABC_Mj1267_LivG_branched"/>
    <property type="match status" value="1"/>
</dbReference>
<dbReference type="InterPro" id="IPR027417">
    <property type="entry name" value="P-loop_NTPase"/>
</dbReference>
<dbReference type="InterPro" id="IPR003439">
    <property type="entry name" value="ABC_transporter-like_ATP-bd"/>
</dbReference>
<protein>
    <submittedName>
        <fullName evidence="6">ATP-binding cassette domain-containing protein</fullName>
    </submittedName>
</protein>
<keyword evidence="2" id="KW-0547">Nucleotide-binding</keyword>
<dbReference type="AlphaFoldDB" id="A0AAW6U510"/>
<evidence type="ECO:0000259" key="5">
    <source>
        <dbReference type="PROSITE" id="PS50893"/>
    </source>
</evidence>
<evidence type="ECO:0000256" key="1">
    <source>
        <dbReference type="ARBA" id="ARBA00022448"/>
    </source>
</evidence>
<dbReference type="InterPro" id="IPR003593">
    <property type="entry name" value="AAA+_ATPase"/>
</dbReference>
<dbReference type="PANTHER" id="PTHR45772">
    <property type="entry name" value="CONSERVED COMPONENT OF ABC TRANSPORTER FOR NATURAL AMINO ACIDS-RELATED"/>
    <property type="match status" value="1"/>
</dbReference>
<dbReference type="RefSeq" id="WP_282838387.1">
    <property type="nucleotide sequence ID" value="NZ_JASCXW010000001.1"/>
</dbReference>
<gene>
    <name evidence="6" type="ORF">QJ521_00380</name>
</gene>
<reference evidence="6" key="1">
    <citation type="submission" date="2023-05" db="EMBL/GenBank/DDBJ databases">
        <title>Mariniplasma microaerophilum sp. nov., a novel anaerobic mollicute isolated from terrestrial mud volcano, Taman Peninsula, Russia.</title>
        <authorList>
            <person name="Khomyakova M.A."/>
            <person name="Merkel A.Y."/>
            <person name="Slobodkin A.I."/>
        </authorList>
    </citation>
    <scope>NUCLEOTIDE SEQUENCE</scope>
    <source>
        <strain evidence="6">M4Ah</strain>
    </source>
</reference>
<evidence type="ECO:0000256" key="3">
    <source>
        <dbReference type="ARBA" id="ARBA00022840"/>
    </source>
</evidence>
<feature type="domain" description="ABC transporter" evidence="5">
    <location>
        <begin position="223"/>
        <end position="476"/>
    </location>
</feature>
<dbReference type="SUPFAM" id="SSF52540">
    <property type="entry name" value="P-loop containing nucleoside triphosphate hydrolases"/>
    <property type="match status" value="1"/>
</dbReference>
<keyword evidence="3 6" id="KW-0067">ATP-binding</keyword>
<name>A0AAW6U510_9MOLU</name>
<accession>A0AAW6U510</accession>
<dbReference type="GO" id="GO:0016887">
    <property type="term" value="F:ATP hydrolysis activity"/>
    <property type="evidence" value="ECO:0007669"/>
    <property type="project" value="InterPro"/>
</dbReference>
<dbReference type="InterPro" id="IPR032823">
    <property type="entry name" value="BCA_ABC_TP_C"/>
</dbReference>
<proteinExistence type="predicted"/>
<keyword evidence="4" id="KW-0175">Coiled coil</keyword>
<dbReference type="InterPro" id="IPR051120">
    <property type="entry name" value="ABC_AA/LPS_Transport"/>
</dbReference>
<dbReference type="Pfam" id="PF12399">
    <property type="entry name" value="BCA_ABC_TP_C"/>
    <property type="match status" value="1"/>
</dbReference>
<evidence type="ECO:0000256" key="4">
    <source>
        <dbReference type="SAM" id="Coils"/>
    </source>
</evidence>
<keyword evidence="1" id="KW-0813">Transport</keyword>
<comment type="caution">
    <text evidence="6">The sequence shown here is derived from an EMBL/GenBank/DDBJ whole genome shotgun (WGS) entry which is preliminary data.</text>
</comment>
<dbReference type="Proteomes" id="UP001431532">
    <property type="component" value="Unassembled WGS sequence"/>
</dbReference>
<organism evidence="6 7">
    <name type="scientific">Peloplasma aerotolerans</name>
    <dbReference type="NCBI Taxonomy" id="3044389"/>
    <lineage>
        <taxon>Bacteria</taxon>
        <taxon>Bacillati</taxon>
        <taxon>Mycoplasmatota</taxon>
        <taxon>Mollicutes</taxon>
        <taxon>Acholeplasmatales</taxon>
        <taxon>Acholeplasmataceae</taxon>
        <taxon>Peloplasma</taxon>
    </lineage>
</organism>
<dbReference type="FunFam" id="3.40.50.300:FF:000421">
    <property type="entry name" value="Branched-chain amino acid ABC transporter ATP-binding protein"/>
    <property type="match status" value="1"/>
</dbReference>
<dbReference type="EMBL" id="JASCXW010000001">
    <property type="protein sequence ID" value="MDI6452005.1"/>
    <property type="molecule type" value="Genomic_DNA"/>
</dbReference>
<dbReference type="Gene3D" id="3.40.50.300">
    <property type="entry name" value="P-loop containing nucleotide triphosphate hydrolases"/>
    <property type="match status" value="1"/>
</dbReference>
<dbReference type="PANTHER" id="PTHR45772:SF9">
    <property type="entry name" value="CONSERVED COMPONENT OF ABC TRANSPORTER FOR NATURAL AMINO ACIDS"/>
    <property type="match status" value="1"/>
</dbReference>
<keyword evidence="7" id="KW-1185">Reference proteome</keyword>
<dbReference type="Pfam" id="PF00005">
    <property type="entry name" value="ABC_tran"/>
    <property type="match status" value="1"/>
</dbReference>
<evidence type="ECO:0000313" key="7">
    <source>
        <dbReference type="Proteomes" id="UP001431532"/>
    </source>
</evidence>
<dbReference type="GO" id="GO:0005886">
    <property type="term" value="C:plasma membrane"/>
    <property type="evidence" value="ECO:0007669"/>
    <property type="project" value="TreeGrafter"/>
</dbReference>